<keyword evidence="2" id="KW-1185">Reference proteome</keyword>
<evidence type="ECO:0000313" key="2">
    <source>
        <dbReference type="Proteomes" id="UP000018727"/>
    </source>
</evidence>
<name>V8CPK9_9BACT</name>
<organism evidence="1 2">
    <name type="scientific">Prevotella nigrescens CC14M</name>
    <dbReference type="NCBI Taxonomy" id="1073366"/>
    <lineage>
        <taxon>Bacteria</taxon>
        <taxon>Pseudomonadati</taxon>
        <taxon>Bacteroidota</taxon>
        <taxon>Bacteroidia</taxon>
        <taxon>Bacteroidales</taxon>
        <taxon>Prevotellaceae</taxon>
        <taxon>Prevotella</taxon>
    </lineage>
</organism>
<dbReference type="Proteomes" id="UP000018727">
    <property type="component" value="Unassembled WGS sequence"/>
</dbReference>
<proteinExistence type="predicted"/>
<dbReference type="PATRIC" id="fig|1073366.3.peg.1115"/>
<reference evidence="1 2" key="1">
    <citation type="submission" date="2013-10" db="EMBL/GenBank/DDBJ databases">
        <title>The Genome Sequence of Prevotella nigrescens CC14M.</title>
        <authorList>
            <consortium name="The Broad Institute Genomics Platform"/>
            <person name="Earl A."/>
            <person name="Allen-Vercoe E."/>
            <person name="Daigneault M."/>
            <person name="Young S.K."/>
            <person name="Zeng Q."/>
            <person name="Gargeya S."/>
            <person name="Fitzgerald M."/>
            <person name="Abouelleil A."/>
            <person name="Alvarado L."/>
            <person name="Chapman S.B."/>
            <person name="Gainer-Dewar J."/>
            <person name="Goldberg J."/>
            <person name="Griggs A."/>
            <person name="Gujja S."/>
            <person name="Hansen M."/>
            <person name="Howarth C."/>
            <person name="Imamovic A."/>
            <person name="Ireland A."/>
            <person name="Larimer J."/>
            <person name="McCowan C."/>
            <person name="Murphy C."/>
            <person name="Pearson M."/>
            <person name="Poon T.W."/>
            <person name="Priest M."/>
            <person name="Roberts A."/>
            <person name="Saif S."/>
            <person name="Shea T."/>
            <person name="Sykes S."/>
            <person name="Wortman J."/>
            <person name="Nusbaum C."/>
            <person name="Birren B."/>
        </authorList>
    </citation>
    <scope>NUCLEOTIDE SEQUENCE [LARGE SCALE GENOMIC DNA]</scope>
    <source>
        <strain evidence="1 2">CC14M</strain>
    </source>
</reference>
<dbReference type="AlphaFoldDB" id="V8CPK9"/>
<sequence length="71" mass="8033">MENTTSLCVFEDAMARWTEPYGIAAATPYQRNDFATKQPRLCESDSNKKQCVRLYIAKEPVLRGKTGSFVV</sequence>
<protein>
    <submittedName>
        <fullName evidence="1">Uncharacterized protein</fullName>
    </submittedName>
</protein>
<dbReference type="EMBL" id="AZJH01000012">
    <property type="protein sequence ID" value="ETD29017.1"/>
    <property type="molecule type" value="Genomic_DNA"/>
</dbReference>
<comment type="caution">
    <text evidence="1">The sequence shown here is derived from an EMBL/GenBank/DDBJ whole genome shotgun (WGS) entry which is preliminary data.</text>
</comment>
<evidence type="ECO:0000313" key="1">
    <source>
        <dbReference type="EMBL" id="ETD29017.1"/>
    </source>
</evidence>
<gene>
    <name evidence="1" type="ORF">HMPREF1173_01062</name>
</gene>
<accession>V8CPK9</accession>
<dbReference type="HOGENOM" id="CLU_2736697_0_0_10"/>